<feature type="domain" description="Amidohydrolase-related" evidence="1">
    <location>
        <begin position="57"/>
        <end position="437"/>
    </location>
</feature>
<dbReference type="Pfam" id="PF01979">
    <property type="entry name" value="Amidohydro_1"/>
    <property type="match status" value="1"/>
</dbReference>
<sequence length="457" mass="49108">MNQSIDSAVIGQLADTDGNYRRGAVIIHAEQIVDVIFGDDPLAGVDASHVIDGGEAFLLPGFVDAHVHCYSEEGEGIDAATQAAAAGGVTTIVEMPFDASGPVKDAEILKRKQGIVYDEANVDVALLGTLWPGGGWREADSMVDSGAIGFKVSTFHTDSNRFPRTSDAELLNTMAAIAANDTTLCVHAENNEIVQELSALAQRENPLDPMTHVITRPPVSESLGVLTAMEIAADKGAALHLCHMSIPRAIKLAQWWRNDGADITLESCPQYLTFTEDDMKKQGARLKVNPPLRSRDHVDGLWEGIRNGLVPVISSDHAPWQMDKKSNPEVLKNSSGVPGVQTLGIVPLGQALKNDPNPSGEFHNVVRAISEGPANRFGLGDRKGRIAIGYDADLVLYNPDSDYEITDEEQKSNAGWTPFAGMRPGGRVEKTILRGKEIYSAQTGQVSSGSGELQTRR</sequence>
<proteinExistence type="predicted"/>
<accession>A0A556CKL5</accession>
<dbReference type="AlphaFoldDB" id="A0A556CKL5"/>
<evidence type="ECO:0000259" key="1">
    <source>
        <dbReference type="Pfam" id="PF01979"/>
    </source>
</evidence>
<keyword evidence="3" id="KW-1185">Reference proteome</keyword>
<dbReference type="SUPFAM" id="SSF51556">
    <property type="entry name" value="Metallo-dependent hydrolases"/>
    <property type="match status" value="1"/>
</dbReference>
<dbReference type="GO" id="GO:0005737">
    <property type="term" value="C:cytoplasm"/>
    <property type="evidence" value="ECO:0007669"/>
    <property type="project" value="TreeGrafter"/>
</dbReference>
<dbReference type="OrthoDB" id="9803027at2"/>
<dbReference type="InterPro" id="IPR006680">
    <property type="entry name" value="Amidohydro-rel"/>
</dbReference>
<protein>
    <submittedName>
        <fullName evidence="2">Amidohydrolase family protein</fullName>
    </submittedName>
</protein>
<comment type="caution">
    <text evidence="2">The sequence shown here is derived from an EMBL/GenBank/DDBJ whole genome shotgun (WGS) entry which is preliminary data.</text>
</comment>
<name>A0A556CKL5_BREAU</name>
<dbReference type="Gene3D" id="2.30.40.10">
    <property type="entry name" value="Urease, subunit C, domain 1"/>
    <property type="match status" value="1"/>
</dbReference>
<dbReference type="InterPro" id="IPR032466">
    <property type="entry name" value="Metal_Hydrolase"/>
</dbReference>
<organism evidence="2 3">
    <name type="scientific">Brevibacterium aurantiacum</name>
    <dbReference type="NCBI Taxonomy" id="273384"/>
    <lineage>
        <taxon>Bacteria</taxon>
        <taxon>Bacillati</taxon>
        <taxon>Actinomycetota</taxon>
        <taxon>Actinomycetes</taxon>
        <taxon>Micrococcales</taxon>
        <taxon>Brevibacteriaceae</taxon>
        <taxon>Brevibacterium</taxon>
    </lineage>
</organism>
<dbReference type="Gene3D" id="3.20.20.140">
    <property type="entry name" value="Metal-dependent hydrolases"/>
    <property type="match status" value="1"/>
</dbReference>
<reference evidence="2 3" key="1">
    <citation type="submission" date="2019-07" db="EMBL/GenBank/DDBJ databases">
        <title>Draft genome sequence of Brevibacterium aurantiacum XU54 isolated from Xinjiang China.</title>
        <authorList>
            <person name="Xu X."/>
        </authorList>
    </citation>
    <scope>NUCLEOTIDE SEQUENCE [LARGE SCALE GENOMIC DNA]</scope>
    <source>
        <strain evidence="2 3">XU54</strain>
    </source>
</reference>
<evidence type="ECO:0000313" key="3">
    <source>
        <dbReference type="Proteomes" id="UP000316406"/>
    </source>
</evidence>
<dbReference type="PANTHER" id="PTHR43668">
    <property type="entry name" value="ALLANTOINASE"/>
    <property type="match status" value="1"/>
</dbReference>
<dbReference type="SUPFAM" id="SSF51338">
    <property type="entry name" value="Composite domain of metallo-dependent hydrolases"/>
    <property type="match status" value="2"/>
</dbReference>
<dbReference type="InterPro" id="IPR050138">
    <property type="entry name" value="DHOase/Allantoinase_Hydrolase"/>
</dbReference>
<dbReference type="EMBL" id="VLTK01000003">
    <property type="protein sequence ID" value="TSI17970.1"/>
    <property type="molecule type" value="Genomic_DNA"/>
</dbReference>
<evidence type="ECO:0000313" key="2">
    <source>
        <dbReference type="EMBL" id="TSI17970.1"/>
    </source>
</evidence>
<dbReference type="PANTHER" id="PTHR43668:SF2">
    <property type="entry name" value="ALLANTOINASE"/>
    <property type="match status" value="1"/>
</dbReference>
<dbReference type="InterPro" id="IPR011059">
    <property type="entry name" value="Metal-dep_hydrolase_composite"/>
</dbReference>
<dbReference type="RefSeq" id="WP_143921880.1">
    <property type="nucleotide sequence ID" value="NZ_VLTK01000003.1"/>
</dbReference>
<dbReference type="GO" id="GO:0004038">
    <property type="term" value="F:allantoinase activity"/>
    <property type="evidence" value="ECO:0007669"/>
    <property type="project" value="TreeGrafter"/>
</dbReference>
<keyword evidence="2" id="KW-0378">Hydrolase</keyword>
<gene>
    <name evidence="2" type="ORF">FO013_07295</name>
</gene>
<dbReference type="GO" id="GO:0006145">
    <property type="term" value="P:purine nucleobase catabolic process"/>
    <property type="evidence" value="ECO:0007669"/>
    <property type="project" value="TreeGrafter"/>
</dbReference>
<dbReference type="Proteomes" id="UP000316406">
    <property type="component" value="Unassembled WGS sequence"/>
</dbReference>